<evidence type="ECO:0000313" key="4">
    <source>
        <dbReference type="Proteomes" id="UP000799424"/>
    </source>
</evidence>
<feature type="compositionally biased region" description="Gly residues" evidence="1">
    <location>
        <begin position="79"/>
        <end position="89"/>
    </location>
</feature>
<evidence type="ECO:0000313" key="3">
    <source>
        <dbReference type="EMBL" id="KAF2820748.1"/>
    </source>
</evidence>
<evidence type="ECO:0000256" key="1">
    <source>
        <dbReference type="SAM" id="MobiDB-lite"/>
    </source>
</evidence>
<dbReference type="InterPro" id="IPR016181">
    <property type="entry name" value="Acyl_CoA_acyltransferase"/>
</dbReference>
<evidence type="ECO:0000259" key="2">
    <source>
        <dbReference type="Pfam" id="PF13302"/>
    </source>
</evidence>
<dbReference type="InterPro" id="IPR051531">
    <property type="entry name" value="N-acetyltransferase"/>
</dbReference>
<dbReference type="Proteomes" id="UP000799424">
    <property type="component" value="Unassembled WGS sequence"/>
</dbReference>
<feature type="domain" description="N-acetyltransferase" evidence="2">
    <location>
        <begin position="10"/>
        <end position="187"/>
    </location>
</feature>
<dbReference type="GO" id="GO:0016747">
    <property type="term" value="F:acyltransferase activity, transferring groups other than amino-acyl groups"/>
    <property type="evidence" value="ECO:0007669"/>
    <property type="project" value="InterPro"/>
</dbReference>
<proteinExistence type="predicted"/>
<organism evidence="3 4">
    <name type="scientific">Ophiobolus disseminans</name>
    <dbReference type="NCBI Taxonomy" id="1469910"/>
    <lineage>
        <taxon>Eukaryota</taxon>
        <taxon>Fungi</taxon>
        <taxon>Dikarya</taxon>
        <taxon>Ascomycota</taxon>
        <taxon>Pezizomycotina</taxon>
        <taxon>Dothideomycetes</taxon>
        <taxon>Pleosporomycetidae</taxon>
        <taxon>Pleosporales</taxon>
        <taxon>Pleosporineae</taxon>
        <taxon>Phaeosphaeriaceae</taxon>
        <taxon>Ophiobolus</taxon>
    </lineage>
</organism>
<dbReference type="PANTHER" id="PTHR43792:SF1">
    <property type="entry name" value="N-ACETYLTRANSFERASE DOMAIN-CONTAINING PROTEIN"/>
    <property type="match status" value="1"/>
</dbReference>
<keyword evidence="4" id="KW-1185">Reference proteome</keyword>
<sequence length="216" mass="23674">MLPSTIQTPRLTLILLTNTDPGSQHLAWFHENWSDPDATSWSVSGASKSLEDSRARMLNLLSNDKHMYSVFEKSVGEEASGGSGEGPGTHLGSVGLRRQATGPIIPAMKRKEGDEGKELDHRILGYAYFKHAWGKGYATEAARALLDTYASSVADEKSKGEKVFYVEAGVDEGNGASTAIVKKLGFEKVGFKEEKEPVFLGGAWRYDGYWIYGMYV</sequence>
<dbReference type="Pfam" id="PF13302">
    <property type="entry name" value="Acetyltransf_3"/>
    <property type="match status" value="1"/>
</dbReference>
<reference evidence="3" key="1">
    <citation type="journal article" date="2020" name="Stud. Mycol.">
        <title>101 Dothideomycetes genomes: a test case for predicting lifestyles and emergence of pathogens.</title>
        <authorList>
            <person name="Haridas S."/>
            <person name="Albert R."/>
            <person name="Binder M."/>
            <person name="Bloem J."/>
            <person name="Labutti K."/>
            <person name="Salamov A."/>
            <person name="Andreopoulos B."/>
            <person name="Baker S."/>
            <person name="Barry K."/>
            <person name="Bills G."/>
            <person name="Bluhm B."/>
            <person name="Cannon C."/>
            <person name="Castanera R."/>
            <person name="Culley D."/>
            <person name="Daum C."/>
            <person name="Ezra D."/>
            <person name="Gonzalez J."/>
            <person name="Henrissat B."/>
            <person name="Kuo A."/>
            <person name="Liang C."/>
            <person name="Lipzen A."/>
            <person name="Lutzoni F."/>
            <person name="Magnuson J."/>
            <person name="Mondo S."/>
            <person name="Nolan M."/>
            <person name="Ohm R."/>
            <person name="Pangilinan J."/>
            <person name="Park H.-J."/>
            <person name="Ramirez L."/>
            <person name="Alfaro M."/>
            <person name="Sun H."/>
            <person name="Tritt A."/>
            <person name="Yoshinaga Y."/>
            <person name="Zwiers L.-H."/>
            <person name="Turgeon B."/>
            <person name="Goodwin S."/>
            <person name="Spatafora J."/>
            <person name="Crous P."/>
            <person name="Grigoriev I."/>
        </authorList>
    </citation>
    <scope>NUCLEOTIDE SEQUENCE</scope>
    <source>
        <strain evidence="3">CBS 113818</strain>
    </source>
</reference>
<accession>A0A6A6ZIP0</accession>
<dbReference type="PANTHER" id="PTHR43792">
    <property type="entry name" value="GNAT FAMILY, PUTATIVE (AFU_ORTHOLOGUE AFUA_3G00765)-RELATED-RELATED"/>
    <property type="match status" value="1"/>
</dbReference>
<dbReference type="Gene3D" id="3.40.630.30">
    <property type="match status" value="1"/>
</dbReference>
<gene>
    <name evidence="3" type="ORF">CC86DRAFT_374398</name>
</gene>
<name>A0A6A6ZIP0_9PLEO</name>
<protein>
    <recommendedName>
        <fullName evidence="2">N-acetyltransferase domain-containing protein</fullName>
    </recommendedName>
</protein>
<dbReference type="InterPro" id="IPR000182">
    <property type="entry name" value="GNAT_dom"/>
</dbReference>
<dbReference type="OrthoDB" id="630895at2759"/>
<dbReference type="EMBL" id="MU006240">
    <property type="protein sequence ID" value="KAF2820748.1"/>
    <property type="molecule type" value="Genomic_DNA"/>
</dbReference>
<dbReference type="SUPFAM" id="SSF55729">
    <property type="entry name" value="Acyl-CoA N-acyltransferases (Nat)"/>
    <property type="match status" value="1"/>
</dbReference>
<dbReference type="AlphaFoldDB" id="A0A6A6ZIP0"/>
<feature type="region of interest" description="Disordered" evidence="1">
    <location>
        <begin position="76"/>
        <end position="95"/>
    </location>
</feature>